<keyword evidence="1" id="KW-1133">Transmembrane helix</keyword>
<comment type="caution">
    <text evidence="2">The sequence shown here is derived from an EMBL/GenBank/DDBJ whole genome shotgun (WGS) entry which is preliminary data.</text>
</comment>
<keyword evidence="3" id="KW-1185">Reference proteome</keyword>
<evidence type="ECO:0000313" key="3">
    <source>
        <dbReference type="Proteomes" id="UP000306102"/>
    </source>
</evidence>
<dbReference type="AlphaFoldDB" id="A0A4S4CZ81"/>
<feature type="transmembrane region" description="Helical" evidence="1">
    <location>
        <begin position="40"/>
        <end position="61"/>
    </location>
</feature>
<feature type="transmembrane region" description="Helical" evidence="1">
    <location>
        <begin position="6"/>
        <end position="28"/>
    </location>
</feature>
<name>A0A4S4CZ81_CAMSN</name>
<protein>
    <submittedName>
        <fullName evidence="2">Uncharacterized protein</fullName>
    </submittedName>
</protein>
<gene>
    <name evidence="2" type="ORF">TEA_020434</name>
</gene>
<keyword evidence="1" id="KW-0472">Membrane</keyword>
<proteinExistence type="predicted"/>
<evidence type="ECO:0000256" key="1">
    <source>
        <dbReference type="SAM" id="Phobius"/>
    </source>
</evidence>
<reference evidence="2 3" key="1">
    <citation type="journal article" date="2018" name="Proc. Natl. Acad. Sci. U.S.A.">
        <title>Draft genome sequence of Camellia sinensis var. sinensis provides insights into the evolution of the tea genome and tea quality.</title>
        <authorList>
            <person name="Wei C."/>
            <person name="Yang H."/>
            <person name="Wang S."/>
            <person name="Zhao J."/>
            <person name="Liu C."/>
            <person name="Gao L."/>
            <person name="Xia E."/>
            <person name="Lu Y."/>
            <person name="Tai Y."/>
            <person name="She G."/>
            <person name="Sun J."/>
            <person name="Cao H."/>
            <person name="Tong W."/>
            <person name="Gao Q."/>
            <person name="Li Y."/>
            <person name="Deng W."/>
            <person name="Jiang X."/>
            <person name="Wang W."/>
            <person name="Chen Q."/>
            <person name="Zhang S."/>
            <person name="Li H."/>
            <person name="Wu J."/>
            <person name="Wang P."/>
            <person name="Li P."/>
            <person name="Shi C."/>
            <person name="Zheng F."/>
            <person name="Jian J."/>
            <person name="Huang B."/>
            <person name="Shan D."/>
            <person name="Shi M."/>
            <person name="Fang C."/>
            <person name="Yue Y."/>
            <person name="Li F."/>
            <person name="Li D."/>
            <person name="Wei S."/>
            <person name="Han B."/>
            <person name="Jiang C."/>
            <person name="Yin Y."/>
            <person name="Xia T."/>
            <person name="Zhang Z."/>
            <person name="Bennetzen J.L."/>
            <person name="Zhao S."/>
            <person name="Wan X."/>
        </authorList>
    </citation>
    <scope>NUCLEOTIDE SEQUENCE [LARGE SCALE GENOMIC DNA]</scope>
    <source>
        <strain evidence="3">cv. Shuchazao</strain>
        <tissue evidence="2">Leaf</tissue>
    </source>
</reference>
<organism evidence="2 3">
    <name type="scientific">Camellia sinensis var. sinensis</name>
    <name type="common">China tea</name>
    <dbReference type="NCBI Taxonomy" id="542762"/>
    <lineage>
        <taxon>Eukaryota</taxon>
        <taxon>Viridiplantae</taxon>
        <taxon>Streptophyta</taxon>
        <taxon>Embryophyta</taxon>
        <taxon>Tracheophyta</taxon>
        <taxon>Spermatophyta</taxon>
        <taxon>Magnoliopsida</taxon>
        <taxon>eudicotyledons</taxon>
        <taxon>Gunneridae</taxon>
        <taxon>Pentapetalae</taxon>
        <taxon>asterids</taxon>
        <taxon>Ericales</taxon>
        <taxon>Theaceae</taxon>
        <taxon>Camellia</taxon>
    </lineage>
</organism>
<dbReference type="Proteomes" id="UP000306102">
    <property type="component" value="Unassembled WGS sequence"/>
</dbReference>
<evidence type="ECO:0000313" key="2">
    <source>
        <dbReference type="EMBL" id="THF94025.1"/>
    </source>
</evidence>
<sequence>MGSSYLMLYLLLCSALFTSAVPLSVLLVPWCVLQIVVVGYYALSAVVPLCVCVCSVHLSWFTSAVPLLGSPYLVDLIWCKHTVSWLVRKDVNLCSLSATGCLMLYAATDVVFKVFTLLLFLSFAILLHGATTNTKHYIVYMGLHSHPNSESVITANHDILTSVIGRHVMFLNSFKLSAFDISDFYIEY</sequence>
<feature type="transmembrane region" description="Helical" evidence="1">
    <location>
        <begin position="102"/>
        <end position="127"/>
    </location>
</feature>
<accession>A0A4S4CZ81</accession>
<dbReference type="STRING" id="542762.A0A4S4CZ81"/>
<keyword evidence="1" id="KW-0812">Transmembrane</keyword>
<dbReference type="EMBL" id="SDRB02013807">
    <property type="protein sequence ID" value="THF94025.1"/>
    <property type="molecule type" value="Genomic_DNA"/>
</dbReference>